<evidence type="ECO:0000256" key="1">
    <source>
        <dbReference type="SAM" id="MobiDB-lite"/>
    </source>
</evidence>
<comment type="caution">
    <text evidence="2">The sequence shown here is derived from an EMBL/GenBank/DDBJ whole genome shotgun (WGS) entry which is preliminary data.</text>
</comment>
<evidence type="ECO:0000313" key="2">
    <source>
        <dbReference type="EMBL" id="MED6212710.1"/>
    </source>
</evidence>
<sequence>MGYFVDTLNRGINGCSKYCSSILSSSSKQPHSTSISKNSNLSLRDLESKKNYFEGFREEFELKSLQYEALKRSFSTEKKKKSIQEEKITGQNDHCRYDLTASLPLKSPSSPRVVASRMSPRLPSHRIVPVACTFPLVLHRHQPPSPRVVASPPSRLHFSPRLASSQPPSPHVVASRPRRLHFSQRQLSSPTAVASRRTQLPPRSKMVLFQLHSSYTKW</sequence>
<protein>
    <submittedName>
        <fullName evidence="2">Uncharacterized protein</fullName>
    </submittedName>
</protein>
<feature type="non-terminal residue" evidence="2">
    <location>
        <position position="218"/>
    </location>
</feature>
<dbReference type="EMBL" id="JASCZI010243122">
    <property type="protein sequence ID" value="MED6212710.1"/>
    <property type="molecule type" value="Genomic_DNA"/>
</dbReference>
<keyword evidence="3" id="KW-1185">Reference proteome</keyword>
<organism evidence="2 3">
    <name type="scientific">Stylosanthes scabra</name>
    <dbReference type="NCBI Taxonomy" id="79078"/>
    <lineage>
        <taxon>Eukaryota</taxon>
        <taxon>Viridiplantae</taxon>
        <taxon>Streptophyta</taxon>
        <taxon>Embryophyta</taxon>
        <taxon>Tracheophyta</taxon>
        <taxon>Spermatophyta</taxon>
        <taxon>Magnoliopsida</taxon>
        <taxon>eudicotyledons</taxon>
        <taxon>Gunneridae</taxon>
        <taxon>Pentapetalae</taxon>
        <taxon>rosids</taxon>
        <taxon>fabids</taxon>
        <taxon>Fabales</taxon>
        <taxon>Fabaceae</taxon>
        <taxon>Papilionoideae</taxon>
        <taxon>50 kb inversion clade</taxon>
        <taxon>dalbergioids sensu lato</taxon>
        <taxon>Dalbergieae</taxon>
        <taxon>Pterocarpus clade</taxon>
        <taxon>Stylosanthes</taxon>
    </lineage>
</organism>
<accession>A0ABU6YQM2</accession>
<feature type="region of interest" description="Disordered" evidence="1">
    <location>
        <begin position="142"/>
        <end position="199"/>
    </location>
</feature>
<feature type="compositionally biased region" description="Polar residues" evidence="1">
    <location>
        <begin position="183"/>
        <end position="198"/>
    </location>
</feature>
<name>A0ABU6YQM2_9FABA</name>
<gene>
    <name evidence="2" type="ORF">PIB30_086201</name>
</gene>
<reference evidence="2 3" key="1">
    <citation type="journal article" date="2023" name="Plants (Basel)">
        <title>Bridging the Gap: Combining Genomics and Transcriptomics Approaches to Understand Stylosanthes scabra, an Orphan Legume from the Brazilian Caatinga.</title>
        <authorList>
            <person name="Ferreira-Neto J.R.C."/>
            <person name="da Silva M.D."/>
            <person name="Binneck E."/>
            <person name="de Melo N.F."/>
            <person name="da Silva R.H."/>
            <person name="de Melo A.L.T.M."/>
            <person name="Pandolfi V."/>
            <person name="Bustamante F.O."/>
            <person name="Brasileiro-Vidal A.C."/>
            <person name="Benko-Iseppon A.M."/>
        </authorList>
    </citation>
    <scope>NUCLEOTIDE SEQUENCE [LARGE SCALE GENOMIC DNA]</scope>
    <source>
        <tissue evidence="2">Leaves</tissue>
    </source>
</reference>
<proteinExistence type="predicted"/>
<evidence type="ECO:0000313" key="3">
    <source>
        <dbReference type="Proteomes" id="UP001341840"/>
    </source>
</evidence>
<dbReference type="Proteomes" id="UP001341840">
    <property type="component" value="Unassembled WGS sequence"/>
</dbReference>